<proteinExistence type="predicted"/>
<dbReference type="KEGG" id="adv:DJ533_00495"/>
<dbReference type="Proteomes" id="UP000245977">
    <property type="component" value="Plasmid p2_010030"/>
</dbReference>
<keyword evidence="1" id="KW-0614">Plasmid</keyword>
<organism evidence="1 2">
    <name type="scientific">Acinetobacter defluvii</name>
    <dbReference type="NCBI Taxonomy" id="1871111"/>
    <lineage>
        <taxon>Bacteria</taxon>
        <taxon>Pseudomonadati</taxon>
        <taxon>Pseudomonadota</taxon>
        <taxon>Gammaproteobacteria</taxon>
        <taxon>Moraxellales</taxon>
        <taxon>Moraxellaceae</taxon>
        <taxon>Acinetobacter</taxon>
    </lineage>
</organism>
<gene>
    <name evidence="1" type="ORF">DJ533_00495</name>
</gene>
<sequence length="65" mass="7207">MVIQGINPMMAIQGTGCFQKNKNKKVAQGMGSTRSARRATQSKKARQDVGLFYVLNLDFVDEILC</sequence>
<keyword evidence="2" id="KW-1185">Reference proteome</keyword>
<reference evidence="1" key="1">
    <citation type="submission" date="2019-08" db="EMBL/GenBank/DDBJ databases">
        <title>The complete genome of Acinetobacter defluvii strain WCHAD010030.</title>
        <authorList>
            <person name="Hu Y."/>
            <person name="Qin J."/>
            <person name="Feng Y."/>
            <person name="Zong Z."/>
        </authorList>
    </citation>
    <scope>NUCLEOTIDE SEQUENCE</scope>
    <source>
        <strain evidence="1">WCHA30</strain>
        <plasmid evidence="1">p2_010030</plasmid>
    </source>
</reference>
<dbReference type="EMBL" id="CP029390">
    <property type="protein sequence ID" value="AWL27197.1"/>
    <property type="molecule type" value="Genomic_DNA"/>
</dbReference>
<geneLocation type="plasmid" evidence="1 2">
    <name>p2_010030</name>
</geneLocation>
<dbReference type="AlphaFoldDB" id="A0A2S2F8C7"/>
<accession>A0A2S2F8C7</accession>
<dbReference type="OrthoDB" id="6694540at2"/>
<name>A0A2S2F8C7_9GAMM</name>
<evidence type="ECO:0000313" key="1">
    <source>
        <dbReference type="EMBL" id="AWL27197.1"/>
    </source>
</evidence>
<protein>
    <submittedName>
        <fullName evidence="1">Uncharacterized protein</fullName>
    </submittedName>
</protein>
<evidence type="ECO:0000313" key="2">
    <source>
        <dbReference type="Proteomes" id="UP000245977"/>
    </source>
</evidence>